<dbReference type="EMBL" id="JROU02001878">
    <property type="protein sequence ID" value="OEH74911.1"/>
    <property type="molecule type" value="Genomic_DNA"/>
</dbReference>
<dbReference type="SUPFAM" id="SSF57802">
    <property type="entry name" value="Rubredoxin-like"/>
    <property type="match status" value="1"/>
</dbReference>
<keyword evidence="2" id="KW-1185">Reference proteome</keyword>
<accession>A0A1D3CUN1</accession>
<dbReference type="VEuPathDB" id="ToxoDB:LOC113147586"/>
<proteinExistence type="predicted"/>
<gene>
    <name evidence="1" type="ORF">cyc_04488</name>
</gene>
<sequence>MLHPFAVVGRFLRPNLSSLLPSPACCASPLGRATSAACAATAAGRLSSRRTYLHFARTVPEDYELPIETMPSDVDALMKAKPKDLDFFGNYWYWRLRGEASVLDPENLPKKSYKQLARDMGLQVVNQESEHMVGLLELYEYLKGAPFVGPFGTIENPVLVPSVHTERVCLSVSYGRSLPLYRSQDACLSLRFLYRCGECDQIFMHVRVLYSLPDGKDPFPLDPDVSDVFSLSALEKAQRQWNSGEYIMWPTGEEAYSRLFLQGKLGNTVPEQLAEELKAVE</sequence>
<reference evidence="1 2" key="1">
    <citation type="journal article" date="2016" name="BMC Genomics">
        <title>Comparative genomics reveals Cyclospora cayetanensis possesses coccidia-like metabolism and invasion components but unique surface antigens.</title>
        <authorList>
            <person name="Liu S."/>
            <person name="Wang L."/>
            <person name="Zheng H."/>
            <person name="Xu Z."/>
            <person name="Roellig D.M."/>
            <person name="Li N."/>
            <person name="Frace M.A."/>
            <person name="Tang K."/>
            <person name="Arrowood M.J."/>
            <person name="Moss D.M."/>
            <person name="Zhang L."/>
            <person name="Feng Y."/>
            <person name="Xiao L."/>
        </authorList>
    </citation>
    <scope>NUCLEOTIDE SEQUENCE [LARGE SCALE GENOMIC DNA]</scope>
    <source>
        <strain evidence="1 2">CHN_HEN01</strain>
    </source>
</reference>
<dbReference type="AlphaFoldDB" id="A0A1D3CUN1"/>
<dbReference type="VEuPathDB" id="ToxoDB:LOC34621015"/>
<comment type="caution">
    <text evidence="1">The sequence shown here is derived from an EMBL/GenBank/DDBJ whole genome shotgun (WGS) entry which is preliminary data.</text>
</comment>
<evidence type="ECO:0000313" key="2">
    <source>
        <dbReference type="Proteomes" id="UP000095192"/>
    </source>
</evidence>
<dbReference type="PROSITE" id="PS51359">
    <property type="entry name" value="COX5B_2"/>
    <property type="match status" value="1"/>
</dbReference>
<dbReference type="GO" id="GO:0006123">
    <property type="term" value="P:mitochondrial electron transport, cytochrome c to oxygen"/>
    <property type="evidence" value="ECO:0007669"/>
    <property type="project" value="InterPro"/>
</dbReference>
<evidence type="ECO:0000313" key="1">
    <source>
        <dbReference type="EMBL" id="OEH74911.1"/>
    </source>
</evidence>
<protein>
    <submittedName>
        <fullName evidence="1">Cytochrome c oxidase subunit</fullName>
    </submittedName>
</protein>
<dbReference type="VEuPathDB" id="ToxoDB:cyc_04488"/>
<dbReference type="FunCoup" id="A0A1D3CUN1">
    <property type="interactions" value="44"/>
</dbReference>
<dbReference type="InParanoid" id="A0A1D3CUN1"/>
<dbReference type="Proteomes" id="UP000095192">
    <property type="component" value="Unassembled WGS sequence"/>
</dbReference>
<organism evidence="1 2">
    <name type="scientific">Cyclospora cayetanensis</name>
    <dbReference type="NCBI Taxonomy" id="88456"/>
    <lineage>
        <taxon>Eukaryota</taxon>
        <taxon>Sar</taxon>
        <taxon>Alveolata</taxon>
        <taxon>Apicomplexa</taxon>
        <taxon>Conoidasida</taxon>
        <taxon>Coccidia</taxon>
        <taxon>Eucoccidiorida</taxon>
        <taxon>Eimeriorina</taxon>
        <taxon>Eimeriidae</taxon>
        <taxon>Cyclospora</taxon>
    </lineage>
</organism>
<dbReference type="GO" id="GO:0005740">
    <property type="term" value="C:mitochondrial envelope"/>
    <property type="evidence" value="ECO:0007669"/>
    <property type="project" value="InterPro"/>
</dbReference>
<name>A0A1D3CUN1_9EIME</name>
<dbReference type="InterPro" id="IPR002124">
    <property type="entry name" value="Cyt_c_oxidase_su5b"/>
</dbReference>